<keyword evidence="5 7" id="KW-1133">Transmembrane helix</keyword>
<evidence type="ECO:0000256" key="6">
    <source>
        <dbReference type="ARBA" id="ARBA00023136"/>
    </source>
</evidence>
<feature type="transmembrane region" description="Helical" evidence="7">
    <location>
        <begin position="110"/>
        <end position="131"/>
    </location>
</feature>
<evidence type="ECO:0000256" key="1">
    <source>
        <dbReference type="ARBA" id="ARBA00004651"/>
    </source>
</evidence>
<evidence type="ECO:0000256" key="8">
    <source>
        <dbReference type="SAM" id="MobiDB-lite"/>
    </source>
</evidence>
<organism evidence="10 11">
    <name type="scientific">Marinobacter gudaonensis</name>
    <dbReference type="NCBI Taxonomy" id="375760"/>
    <lineage>
        <taxon>Bacteria</taxon>
        <taxon>Pseudomonadati</taxon>
        <taxon>Pseudomonadota</taxon>
        <taxon>Gammaproteobacteria</taxon>
        <taxon>Pseudomonadales</taxon>
        <taxon>Marinobacteraceae</taxon>
        <taxon>Marinobacter</taxon>
    </lineage>
</organism>
<dbReference type="STRING" id="375760.SAMN04488073_1794"/>
<dbReference type="Gene3D" id="1.10.3720.10">
    <property type="entry name" value="MetI-like"/>
    <property type="match status" value="1"/>
</dbReference>
<evidence type="ECO:0000256" key="4">
    <source>
        <dbReference type="ARBA" id="ARBA00022692"/>
    </source>
</evidence>
<dbReference type="PROSITE" id="PS50928">
    <property type="entry name" value="ABC_TM1"/>
    <property type="match status" value="1"/>
</dbReference>
<dbReference type="PANTHER" id="PTHR43005">
    <property type="entry name" value="BLR7065 PROTEIN"/>
    <property type="match status" value="1"/>
</dbReference>
<feature type="region of interest" description="Disordered" evidence="8">
    <location>
        <begin position="1"/>
        <end position="30"/>
    </location>
</feature>
<dbReference type="Pfam" id="PF00528">
    <property type="entry name" value="BPD_transp_1"/>
    <property type="match status" value="1"/>
</dbReference>
<comment type="similarity">
    <text evidence="7">Belongs to the binding-protein-dependent transport system permease family.</text>
</comment>
<dbReference type="SUPFAM" id="SSF161098">
    <property type="entry name" value="MetI-like"/>
    <property type="match status" value="1"/>
</dbReference>
<evidence type="ECO:0000256" key="2">
    <source>
        <dbReference type="ARBA" id="ARBA00022448"/>
    </source>
</evidence>
<dbReference type="RefSeq" id="WP_091988489.1">
    <property type="nucleotide sequence ID" value="NZ_FOYV01000001.1"/>
</dbReference>
<feature type="domain" description="ABC transmembrane type-1" evidence="9">
    <location>
        <begin position="106"/>
        <end position="320"/>
    </location>
</feature>
<comment type="subcellular location">
    <subcellularLocation>
        <location evidence="1 7">Cell membrane</location>
        <topology evidence="1 7">Multi-pass membrane protein</topology>
    </subcellularLocation>
</comment>
<protein>
    <submittedName>
        <fullName evidence="10">Carbohydrate ABC transporter membrane protein 1, CUT1 family (TC 3.A.1.1.-)</fullName>
    </submittedName>
</protein>
<dbReference type="InterPro" id="IPR000515">
    <property type="entry name" value="MetI-like"/>
</dbReference>
<proteinExistence type="inferred from homology"/>
<feature type="transmembrane region" description="Helical" evidence="7">
    <location>
        <begin position="193"/>
        <end position="218"/>
    </location>
</feature>
<dbReference type="GO" id="GO:0005886">
    <property type="term" value="C:plasma membrane"/>
    <property type="evidence" value="ECO:0007669"/>
    <property type="project" value="UniProtKB-SubCell"/>
</dbReference>
<feature type="transmembrane region" description="Helical" evidence="7">
    <location>
        <begin position="299"/>
        <end position="321"/>
    </location>
</feature>
<keyword evidence="11" id="KW-1185">Reference proteome</keyword>
<evidence type="ECO:0000259" key="9">
    <source>
        <dbReference type="PROSITE" id="PS50928"/>
    </source>
</evidence>
<dbReference type="InterPro" id="IPR035906">
    <property type="entry name" value="MetI-like_sf"/>
</dbReference>
<evidence type="ECO:0000256" key="3">
    <source>
        <dbReference type="ARBA" id="ARBA00022475"/>
    </source>
</evidence>
<keyword evidence="3" id="KW-1003">Cell membrane</keyword>
<keyword evidence="4 7" id="KW-0812">Transmembrane</keyword>
<evidence type="ECO:0000313" key="10">
    <source>
        <dbReference type="EMBL" id="SFR47294.1"/>
    </source>
</evidence>
<keyword evidence="2 7" id="KW-0813">Transport</keyword>
<feature type="transmembrane region" description="Helical" evidence="7">
    <location>
        <begin position="143"/>
        <end position="163"/>
    </location>
</feature>
<feature type="transmembrane region" description="Helical" evidence="7">
    <location>
        <begin position="38"/>
        <end position="59"/>
    </location>
</feature>
<accession>A0A1I6GYF3</accession>
<dbReference type="CDD" id="cd06261">
    <property type="entry name" value="TM_PBP2"/>
    <property type="match status" value="1"/>
</dbReference>
<feature type="transmembrane region" description="Helical" evidence="7">
    <location>
        <begin position="239"/>
        <end position="261"/>
    </location>
</feature>
<dbReference type="EMBL" id="FOYV01000001">
    <property type="protein sequence ID" value="SFR47294.1"/>
    <property type="molecule type" value="Genomic_DNA"/>
</dbReference>
<gene>
    <name evidence="10" type="ORF">SAMN04488073_1794</name>
</gene>
<dbReference type="OrthoDB" id="9785347at2"/>
<name>A0A1I6GYF3_9GAMM</name>
<reference evidence="11" key="1">
    <citation type="submission" date="2016-10" db="EMBL/GenBank/DDBJ databases">
        <authorList>
            <person name="Varghese N."/>
            <person name="Submissions S."/>
        </authorList>
    </citation>
    <scope>NUCLEOTIDE SEQUENCE [LARGE SCALE GENOMIC DNA]</scope>
    <source>
        <strain evidence="11">CGMCC 1.6294</strain>
    </source>
</reference>
<dbReference type="GO" id="GO:0055085">
    <property type="term" value="P:transmembrane transport"/>
    <property type="evidence" value="ECO:0007669"/>
    <property type="project" value="InterPro"/>
</dbReference>
<dbReference type="PANTHER" id="PTHR43005:SF2">
    <property type="entry name" value="INTEGRAL MEMBRANE SUGAR TRANSPORT PROTEIN"/>
    <property type="match status" value="1"/>
</dbReference>
<dbReference type="Proteomes" id="UP000199290">
    <property type="component" value="Unassembled WGS sequence"/>
</dbReference>
<sequence>MDHTTPAPAETGAGGKSPARPLPGKRQASRVRRQRLRAAWLFLIPMLVVLAAVAGWPLMRTIWFSFTDASFSNISDYGLVGFENYLVYDSGAWYGVLADPAWWNAVWNTLFFTVVSVGLETVFGLIIALTLNAQFRGRGWVRAATLIPWAVPTIVSAKMWGWMLHDQFGIVNEMLMGLGLIAEPLNWTANADLSMWAVIMVDVWKTTPFMALLTLAALQMLPSDCYEAAKVDGIHPVRVFFRVTLPLILPALMVAIIFRVLDALRVFDVIYVLTSNSEDTMSMSVYARQQLVEFQDVGYGSAASTVLFLIIALLTISYLYLGRKQIGGDA</sequence>
<evidence type="ECO:0000256" key="5">
    <source>
        <dbReference type="ARBA" id="ARBA00022989"/>
    </source>
</evidence>
<dbReference type="AlphaFoldDB" id="A0A1I6GYF3"/>
<evidence type="ECO:0000313" key="11">
    <source>
        <dbReference type="Proteomes" id="UP000199290"/>
    </source>
</evidence>
<keyword evidence="6 7" id="KW-0472">Membrane</keyword>
<evidence type="ECO:0000256" key="7">
    <source>
        <dbReference type="RuleBase" id="RU363032"/>
    </source>
</evidence>